<feature type="region of interest" description="Disordered" evidence="1">
    <location>
        <begin position="276"/>
        <end position="302"/>
    </location>
</feature>
<dbReference type="Proteomes" id="UP001489004">
    <property type="component" value="Unassembled WGS sequence"/>
</dbReference>
<accession>A0AAW1P818</accession>
<organism evidence="2 3">
    <name type="scientific">[Myrmecia] bisecta</name>
    <dbReference type="NCBI Taxonomy" id="41462"/>
    <lineage>
        <taxon>Eukaryota</taxon>
        <taxon>Viridiplantae</taxon>
        <taxon>Chlorophyta</taxon>
        <taxon>core chlorophytes</taxon>
        <taxon>Trebouxiophyceae</taxon>
        <taxon>Trebouxiales</taxon>
        <taxon>Trebouxiaceae</taxon>
        <taxon>Myrmecia</taxon>
    </lineage>
</organism>
<evidence type="ECO:0000313" key="2">
    <source>
        <dbReference type="EMBL" id="KAK9804410.1"/>
    </source>
</evidence>
<evidence type="ECO:0000313" key="3">
    <source>
        <dbReference type="Proteomes" id="UP001489004"/>
    </source>
</evidence>
<feature type="compositionally biased region" description="Polar residues" evidence="1">
    <location>
        <begin position="276"/>
        <end position="290"/>
    </location>
</feature>
<dbReference type="EMBL" id="JALJOR010000018">
    <property type="protein sequence ID" value="KAK9804410.1"/>
    <property type="molecule type" value="Genomic_DNA"/>
</dbReference>
<gene>
    <name evidence="2" type="ORF">WJX72_011514</name>
</gene>
<comment type="caution">
    <text evidence="2">The sequence shown here is derived from an EMBL/GenBank/DDBJ whole genome shotgun (WGS) entry which is preliminary data.</text>
</comment>
<evidence type="ECO:0008006" key="4">
    <source>
        <dbReference type="Google" id="ProtNLM"/>
    </source>
</evidence>
<dbReference type="Gene3D" id="3.30.10.10">
    <property type="entry name" value="Trypsin Inhibitor V, subunit A"/>
    <property type="match status" value="1"/>
</dbReference>
<feature type="region of interest" description="Disordered" evidence="1">
    <location>
        <begin position="19"/>
        <end position="45"/>
    </location>
</feature>
<keyword evidence="3" id="KW-1185">Reference proteome</keyword>
<name>A0AAW1P818_9CHLO</name>
<proteinExistence type="predicted"/>
<sequence>MASILAKVDHRRFWAVSPSRAGSTAPSSRGGKHRRLPSGGESDEVRDRNFRRGVAAYLQASAERCMVLNKEVPAGTAIGGHLFPLCSAQYCRNVMGLETINDPRNGVVWCEPFEQAYTHQATAVGVSQTGDFHLLVVNRTWRDLKLRGATRVKDPAFLTLLGDSTFGDFQVGGGHTEHCSQHNLPHTCSGHRYALFMAHIIVNRAKDLDFYCEDVDSDLVKLENMSAFESTSWQGRESVIEWLRGTPSAYGRADGLSEADWRGPKRMFAAAVRTLPTSSITQQQHPTASSPRARPPLHPSQLTAMNPNKTSVWFLAHFPRLFAKLELDVFRCGRAERRRKTPVMEPKREYPEVKGMDAQAAKEKLEKEYDGLYVQLQKWDGPPDSPKPMPLIFNPTMVWIWFNPETGKALEARAFC</sequence>
<protein>
    <recommendedName>
        <fullName evidence="4">HNH nuclease domain-containing protein</fullName>
    </recommendedName>
</protein>
<dbReference type="AlphaFoldDB" id="A0AAW1P818"/>
<evidence type="ECO:0000256" key="1">
    <source>
        <dbReference type="SAM" id="MobiDB-lite"/>
    </source>
</evidence>
<reference evidence="2 3" key="1">
    <citation type="journal article" date="2024" name="Nat. Commun.">
        <title>Phylogenomics reveals the evolutionary origins of lichenization in chlorophyte algae.</title>
        <authorList>
            <person name="Puginier C."/>
            <person name="Libourel C."/>
            <person name="Otte J."/>
            <person name="Skaloud P."/>
            <person name="Haon M."/>
            <person name="Grisel S."/>
            <person name="Petersen M."/>
            <person name="Berrin J.G."/>
            <person name="Delaux P.M."/>
            <person name="Dal Grande F."/>
            <person name="Keller J."/>
        </authorList>
    </citation>
    <scope>NUCLEOTIDE SEQUENCE [LARGE SCALE GENOMIC DNA]</scope>
    <source>
        <strain evidence="2 3">SAG 2043</strain>
    </source>
</reference>